<organism evidence="2 3">
    <name type="scientific">Cochleicola gelatinilyticus</name>
    <dbReference type="NCBI Taxonomy" id="1763537"/>
    <lineage>
        <taxon>Bacteria</taxon>
        <taxon>Pseudomonadati</taxon>
        <taxon>Bacteroidota</taxon>
        <taxon>Flavobacteriia</taxon>
        <taxon>Flavobacteriales</taxon>
        <taxon>Flavobacteriaceae</taxon>
        <taxon>Cochleicola</taxon>
    </lineage>
</organism>
<evidence type="ECO:0000256" key="1">
    <source>
        <dbReference type="SAM" id="Phobius"/>
    </source>
</evidence>
<dbReference type="AlphaFoldDB" id="A0A167IKT6"/>
<comment type="caution">
    <text evidence="2">The sequence shown here is derived from an EMBL/GenBank/DDBJ whole genome shotgun (WGS) entry which is preliminary data.</text>
</comment>
<accession>A0A167IKT6</accession>
<feature type="transmembrane region" description="Helical" evidence="1">
    <location>
        <begin position="7"/>
        <end position="26"/>
    </location>
</feature>
<reference evidence="2 3" key="1">
    <citation type="submission" date="2016-02" db="EMBL/GenBank/DDBJ databases">
        <title>Ulvibacter sp. LPB0005, isolated from Thais luteostoma.</title>
        <authorList>
            <person name="Shin S.-K."/>
            <person name="Yi H."/>
        </authorList>
    </citation>
    <scope>NUCLEOTIDE SEQUENCE [LARGE SCALE GENOMIC DNA]</scope>
    <source>
        <strain evidence="2 3">LPB0005</strain>
    </source>
</reference>
<evidence type="ECO:0000313" key="3">
    <source>
        <dbReference type="Proteomes" id="UP000077013"/>
    </source>
</evidence>
<sequence>MMNKNLRLFLLIFIGILIISIGIWIASNIILKNKAENFLATRIPPNISATYSDLTLNIFQGTLTFNEVSVVLKNKIDDKVHTQVAVDKFIIEDISYMDYVFQKEIHIEDIKLKSPIIKYYSHMLSPSKDSVRKSPITLYKPVLIDELSIDNATLHIYDGTKDSISLYGKNITVEIDDILVNRETLQKRLPITFSDYEAEGDSIFLKAGPYENLSSGDFFIKKGKGEFNSLSLQTKYSKTRLSQLISKERDHFNLIIPKITLDGINFGFKNRVLFAGSTSMTIEQPNLKIFRDKTVADDLTRKPLYSEMLRTLPFQLTMEKIAIKNAAIAYTEKVKDDNSGGTINFDNLYANIQNASNTYPKGTRTTLDIKSNFMENTSIAVDWDFDVNNTADTFIFKADIGKLSAEKLNKFTVPNLKVMMEGEVEKTYFTISGDHTRSHVDMKMRYDDFKVSVLNKEGNKKNKFLSAIVNIFIKKESDENSEDFREGSATVSRDKTKSIFNYFWLNTRDGLKSILTGNDKN</sequence>
<proteinExistence type="predicted"/>
<keyword evidence="1" id="KW-1133">Transmembrane helix</keyword>
<keyword evidence="3" id="KW-1185">Reference proteome</keyword>
<protein>
    <recommendedName>
        <fullName evidence="4">DUF748 domain-containing protein</fullName>
    </recommendedName>
</protein>
<name>A0A167IKT6_9FLAO</name>
<dbReference type="STRING" id="1763537.ULVI_03170"/>
<keyword evidence="1" id="KW-0812">Transmembrane</keyword>
<keyword evidence="1" id="KW-0472">Membrane</keyword>
<dbReference type="EMBL" id="LRXL01000026">
    <property type="protein sequence ID" value="OAB79760.1"/>
    <property type="molecule type" value="Genomic_DNA"/>
</dbReference>
<evidence type="ECO:0000313" key="2">
    <source>
        <dbReference type="EMBL" id="OAB79760.1"/>
    </source>
</evidence>
<evidence type="ECO:0008006" key="4">
    <source>
        <dbReference type="Google" id="ProtNLM"/>
    </source>
</evidence>
<gene>
    <name evidence="2" type="ORF">ULVI_03170</name>
</gene>
<dbReference type="Proteomes" id="UP000077013">
    <property type="component" value="Unassembled WGS sequence"/>
</dbReference>